<evidence type="ECO:0000259" key="2">
    <source>
        <dbReference type="Pfam" id="PF00535"/>
    </source>
</evidence>
<dbReference type="AlphaFoldDB" id="A0A7X3IMU2"/>
<evidence type="ECO:0000313" key="4">
    <source>
        <dbReference type="Proteomes" id="UP000460318"/>
    </source>
</evidence>
<accession>A0A7X3IMU2</accession>
<dbReference type="Pfam" id="PF00535">
    <property type="entry name" value="Glycos_transf_2"/>
    <property type="match status" value="1"/>
</dbReference>
<dbReference type="InterPro" id="IPR050256">
    <property type="entry name" value="Glycosyltransferase_2"/>
</dbReference>
<evidence type="ECO:0000313" key="3">
    <source>
        <dbReference type="EMBL" id="MWV46859.1"/>
    </source>
</evidence>
<protein>
    <submittedName>
        <fullName evidence="3">Glycosyltransferase</fullName>
    </submittedName>
</protein>
<dbReference type="InterPro" id="IPR001173">
    <property type="entry name" value="Glyco_trans_2-like"/>
</dbReference>
<dbReference type="PANTHER" id="PTHR48090">
    <property type="entry name" value="UNDECAPRENYL-PHOSPHATE 4-DEOXY-4-FORMAMIDO-L-ARABINOSE TRANSFERASE-RELATED"/>
    <property type="match status" value="1"/>
</dbReference>
<evidence type="ECO:0000256" key="1">
    <source>
        <dbReference type="SAM" id="MobiDB-lite"/>
    </source>
</evidence>
<gene>
    <name evidence="3" type="ORF">GRF59_24930</name>
</gene>
<dbReference type="SUPFAM" id="SSF53448">
    <property type="entry name" value="Nucleotide-diphospho-sugar transferases"/>
    <property type="match status" value="1"/>
</dbReference>
<comment type="caution">
    <text evidence="3">The sequence shown here is derived from an EMBL/GenBank/DDBJ whole genome shotgun (WGS) entry which is preliminary data.</text>
</comment>
<sequence length="273" mass="30033">MHKPSGRKRQPQRKRKRSSTVSLLGRRSCEHPVVSVIIPAMNEQKTIGHVIKGAWQVHEACEVIVVANGCTDRTADIAETMGAKVLRFEQALGHDVGRAVGAEAASGHVLLFIDADMRMDYRHLRHFVDAVLSGTDIALNRYRGPVHKRQAHPVVLAKHTLNSMLSRSDLLGASLTAVPHAMNRRAVEVIGSEHLATPPLALAMAVHSGLKVAAVHEVPVGRMNRRRGKTSGQDLLQQVVIEDHLKALDWYLSHTDPRGGHSDLGRDRDRVGR</sequence>
<organism evidence="3 4">
    <name type="scientific">Paenibacillus dendrobii</name>
    <dbReference type="NCBI Taxonomy" id="2691084"/>
    <lineage>
        <taxon>Bacteria</taxon>
        <taxon>Bacillati</taxon>
        <taxon>Bacillota</taxon>
        <taxon>Bacilli</taxon>
        <taxon>Bacillales</taxon>
        <taxon>Paenibacillaceae</taxon>
        <taxon>Paenibacillus</taxon>
    </lineage>
</organism>
<dbReference type="InterPro" id="IPR029044">
    <property type="entry name" value="Nucleotide-diphossugar_trans"/>
</dbReference>
<keyword evidence="4" id="KW-1185">Reference proteome</keyword>
<name>A0A7X3IMU2_9BACL</name>
<feature type="compositionally biased region" description="Basic residues" evidence="1">
    <location>
        <begin position="1"/>
        <end position="18"/>
    </location>
</feature>
<proteinExistence type="predicted"/>
<dbReference type="PANTHER" id="PTHR48090:SF7">
    <property type="entry name" value="RFBJ PROTEIN"/>
    <property type="match status" value="1"/>
</dbReference>
<dbReference type="EMBL" id="WUBI01000005">
    <property type="protein sequence ID" value="MWV46859.1"/>
    <property type="molecule type" value="Genomic_DNA"/>
</dbReference>
<dbReference type="Proteomes" id="UP000460318">
    <property type="component" value="Unassembled WGS sequence"/>
</dbReference>
<feature type="region of interest" description="Disordered" evidence="1">
    <location>
        <begin position="1"/>
        <end position="22"/>
    </location>
</feature>
<dbReference type="Gene3D" id="3.90.550.10">
    <property type="entry name" value="Spore Coat Polysaccharide Biosynthesis Protein SpsA, Chain A"/>
    <property type="match status" value="1"/>
</dbReference>
<dbReference type="RefSeq" id="WP_160500454.1">
    <property type="nucleotide sequence ID" value="NZ_WUBI01000005.1"/>
</dbReference>
<reference evidence="3 4" key="1">
    <citation type="submission" date="2019-12" db="EMBL/GenBank/DDBJ databases">
        <title>Paenibacillus sp. nov., an endophytic bacterium isolated from the stem of Dendrobium.</title>
        <authorList>
            <person name="Zhao R."/>
        </authorList>
    </citation>
    <scope>NUCLEOTIDE SEQUENCE [LARGE SCALE GENOMIC DNA]</scope>
    <source>
        <strain evidence="3 4">HJL G12</strain>
    </source>
</reference>
<dbReference type="GO" id="GO:0016740">
    <property type="term" value="F:transferase activity"/>
    <property type="evidence" value="ECO:0007669"/>
    <property type="project" value="UniProtKB-KW"/>
</dbReference>
<feature type="domain" description="Glycosyltransferase 2-like" evidence="2">
    <location>
        <begin position="35"/>
        <end position="185"/>
    </location>
</feature>
<keyword evidence="3" id="KW-0808">Transferase</keyword>